<gene>
    <name evidence="2" type="ORF">Val02_58980</name>
</gene>
<proteinExistence type="predicted"/>
<feature type="domain" description="S1 motif" evidence="1">
    <location>
        <begin position="17"/>
        <end position="77"/>
    </location>
</feature>
<name>A0A8J3YR81_9ACTN</name>
<dbReference type="SUPFAM" id="SSF50249">
    <property type="entry name" value="Nucleic acid-binding proteins"/>
    <property type="match status" value="1"/>
</dbReference>
<dbReference type="RefSeq" id="WP_203902489.1">
    <property type="nucleotide sequence ID" value="NZ_BOPF01000024.1"/>
</dbReference>
<sequence>MSRSVSWADFVGRHSIGDVVDGEVMSVVPFGAFVRVDGFEGLAPVTQWPSLPETGARVSARIVDIDVERQRFALHPA</sequence>
<dbReference type="Pfam" id="PF00575">
    <property type="entry name" value="S1"/>
    <property type="match status" value="1"/>
</dbReference>
<comment type="caution">
    <text evidence="2">The sequence shown here is derived from an EMBL/GenBank/DDBJ whole genome shotgun (WGS) entry which is preliminary data.</text>
</comment>
<dbReference type="Proteomes" id="UP000619260">
    <property type="component" value="Unassembled WGS sequence"/>
</dbReference>
<dbReference type="SMART" id="SM00316">
    <property type="entry name" value="S1"/>
    <property type="match status" value="1"/>
</dbReference>
<dbReference type="PROSITE" id="PS50126">
    <property type="entry name" value="S1"/>
    <property type="match status" value="1"/>
</dbReference>
<evidence type="ECO:0000313" key="3">
    <source>
        <dbReference type="Proteomes" id="UP000619260"/>
    </source>
</evidence>
<dbReference type="AlphaFoldDB" id="A0A8J3YR81"/>
<keyword evidence="3" id="KW-1185">Reference proteome</keyword>
<accession>A0A8J3YR81</accession>
<dbReference type="InterPro" id="IPR012340">
    <property type="entry name" value="NA-bd_OB-fold"/>
</dbReference>
<dbReference type="GO" id="GO:0003676">
    <property type="term" value="F:nucleic acid binding"/>
    <property type="evidence" value="ECO:0007669"/>
    <property type="project" value="InterPro"/>
</dbReference>
<dbReference type="Gene3D" id="2.40.50.140">
    <property type="entry name" value="Nucleic acid-binding proteins"/>
    <property type="match status" value="1"/>
</dbReference>
<protein>
    <recommendedName>
        <fullName evidence="1">S1 motif domain-containing protein</fullName>
    </recommendedName>
</protein>
<evidence type="ECO:0000313" key="2">
    <source>
        <dbReference type="EMBL" id="GIJ49012.1"/>
    </source>
</evidence>
<dbReference type="InterPro" id="IPR003029">
    <property type="entry name" value="S1_domain"/>
</dbReference>
<organism evidence="2 3">
    <name type="scientific">Virgisporangium aliadipatigenens</name>
    <dbReference type="NCBI Taxonomy" id="741659"/>
    <lineage>
        <taxon>Bacteria</taxon>
        <taxon>Bacillati</taxon>
        <taxon>Actinomycetota</taxon>
        <taxon>Actinomycetes</taxon>
        <taxon>Micromonosporales</taxon>
        <taxon>Micromonosporaceae</taxon>
        <taxon>Virgisporangium</taxon>
    </lineage>
</organism>
<reference evidence="2" key="1">
    <citation type="submission" date="2021-01" db="EMBL/GenBank/DDBJ databases">
        <title>Whole genome shotgun sequence of Virgisporangium aliadipatigenens NBRC 105644.</title>
        <authorList>
            <person name="Komaki H."/>
            <person name="Tamura T."/>
        </authorList>
    </citation>
    <scope>NUCLEOTIDE SEQUENCE</scope>
    <source>
        <strain evidence="2">NBRC 105644</strain>
    </source>
</reference>
<dbReference type="EMBL" id="BOPF01000024">
    <property type="protein sequence ID" value="GIJ49012.1"/>
    <property type="molecule type" value="Genomic_DNA"/>
</dbReference>
<evidence type="ECO:0000259" key="1">
    <source>
        <dbReference type="PROSITE" id="PS50126"/>
    </source>
</evidence>